<dbReference type="EnsemblPlants" id="novel_model_6690_5bd9a17a">
    <property type="protein sequence ID" value="cds.novel_model_6690_5bd9a17a"/>
    <property type="gene ID" value="novel_gene_3526_5bd9a17a"/>
</dbReference>
<dbReference type="Proteomes" id="UP000596661">
    <property type="component" value="Unassembled WGS sequence"/>
</dbReference>
<accession>A0A803R9G6</accession>
<evidence type="ECO:0000256" key="1">
    <source>
        <dbReference type="SAM" id="SignalP"/>
    </source>
</evidence>
<reference evidence="2" key="1">
    <citation type="submission" date="2021-03" db="UniProtKB">
        <authorList>
            <consortium name="EnsemblPlants"/>
        </authorList>
    </citation>
    <scope>IDENTIFICATION</scope>
</reference>
<feature type="chain" id="PRO_5030738812" evidence="1">
    <location>
        <begin position="28"/>
        <end position="86"/>
    </location>
</feature>
<keyword evidence="3" id="KW-1185">Reference proteome</keyword>
<dbReference type="Gramene" id="novel_model_6690_5bd9a17a">
    <property type="protein sequence ID" value="cds.novel_model_6690_5bd9a17a"/>
    <property type="gene ID" value="novel_gene_3526_5bd9a17a"/>
</dbReference>
<sequence>MAKYSWSWNNKVVIFLVVLLFVITTLGYGVDGISEPKVACRDSRDCDEEACNGCLICNCVEGYCEYVCGKSQPTTTPKLPYIYSNS</sequence>
<name>A0A803R9G6_CANSA</name>
<proteinExistence type="predicted"/>
<keyword evidence="1" id="KW-0732">Signal</keyword>
<organism evidence="2 3">
    <name type="scientific">Cannabis sativa</name>
    <name type="common">Hemp</name>
    <name type="synonym">Marijuana</name>
    <dbReference type="NCBI Taxonomy" id="3483"/>
    <lineage>
        <taxon>Eukaryota</taxon>
        <taxon>Viridiplantae</taxon>
        <taxon>Streptophyta</taxon>
        <taxon>Embryophyta</taxon>
        <taxon>Tracheophyta</taxon>
        <taxon>Spermatophyta</taxon>
        <taxon>Magnoliopsida</taxon>
        <taxon>eudicotyledons</taxon>
        <taxon>Gunneridae</taxon>
        <taxon>Pentapetalae</taxon>
        <taxon>rosids</taxon>
        <taxon>fabids</taxon>
        <taxon>Rosales</taxon>
        <taxon>Cannabaceae</taxon>
        <taxon>Cannabis</taxon>
    </lineage>
</organism>
<dbReference type="EMBL" id="UZAU01000785">
    <property type="status" value="NOT_ANNOTATED_CDS"/>
    <property type="molecule type" value="Genomic_DNA"/>
</dbReference>
<protein>
    <submittedName>
        <fullName evidence="2">Uncharacterized protein</fullName>
    </submittedName>
</protein>
<evidence type="ECO:0000313" key="3">
    <source>
        <dbReference type="Proteomes" id="UP000596661"/>
    </source>
</evidence>
<evidence type="ECO:0000313" key="2">
    <source>
        <dbReference type="EnsemblPlants" id="cds.novel_model_6690_5bd9a17a"/>
    </source>
</evidence>
<feature type="signal peptide" evidence="1">
    <location>
        <begin position="1"/>
        <end position="27"/>
    </location>
</feature>
<dbReference type="AlphaFoldDB" id="A0A803R9G6"/>